<evidence type="ECO:0000256" key="5">
    <source>
        <dbReference type="ARBA" id="ARBA00022723"/>
    </source>
</evidence>
<dbReference type="PANTHER" id="PTHR43221:SF1">
    <property type="entry name" value="PROTEASE HTPX"/>
    <property type="match status" value="1"/>
</dbReference>
<name>A0A1X4NNX2_9RHOB</name>
<evidence type="ECO:0000256" key="1">
    <source>
        <dbReference type="ARBA" id="ARBA00004651"/>
    </source>
</evidence>
<evidence type="ECO:0000256" key="12">
    <source>
        <dbReference type="SAM" id="Phobius"/>
    </source>
</evidence>
<dbReference type="InterPro" id="IPR050083">
    <property type="entry name" value="HtpX_protease"/>
</dbReference>
<comment type="caution">
    <text evidence="14">The sequence shown here is derived from an EMBL/GenBank/DDBJ whole genome shotgun (WGS) entry which is preliminary data.</text>
</comment>
<evidence type="ECO:0000256" key="6">
    <source>
        <dbReference type="ARBA" id="ARBA00022801"/>
    </source>
</evidence>
<evidence type="ECO:0000313" key="15">
    <source>
        <dbReference type="Proteomes" id="UP000193926"/>
    </source>
</evidence>
<keyword evidence="3 11" id="KW-0645">Protease</keyword>
<gene>
    <name evidence="14" type="ORF">MGEO_03155</name>
</gene>
<protein>
    <recommendedName>
        <fullName evidence="13">Peptidase M48 domain-containing protein</fullName>
    </recommendedName>
</protein>
<dbReference type="Pfam" id="PF01435">
    <property type="entry name" value="Peptidase_M48"/>
    <property type="match status" value="1"/>
</dbReference>
<dbReference type="GO" id="GO:0046872">
    <property type="term" value="F:metal ion binding"/>
    <property type="evidence" value="ECO:0007669"/>
    <property type="project" value="UniProtKB-KW"/>
</dbReference>
<dbReference type="GO" id="GO:0005886">
    <property type="term" value="C:plasma membrane"/>
    <property type="evidence" value="ECO:0007669"/>
    <property type="project" value="UniProtKB-SubCell"/>
</dbReference>
<keyword evidence="9 11" id="KW-0482">Metalloprotease</keyword>
<feature type="transmembrane region" description="Helical" evidence="12">
    <location>
        <begin position="44"/>
        <end position="62"/>
    </location>
</feature>
<dbReference type="PANTHER" id="PTHR43221">
    <property type="entry name" value="PROTEASE HTPX"/>
    <property type="match status" value="1"/>
</dbReference>
<feature type="domain" description="Peptidase M48" evidence="13">
    <location>
        <begin position="77"/>
        <end position="159"/>
    </location>
</feature>
<keyword evidence="8 12" id="KW-1133">Transmembrane helix</keyword>
<dbReference type="Proteomes" id="UP000193926">
    <property type="component" value="Unassembled WGS sequence"/>
</dbReference>
<keyword evidence="5" id="KW-0479">Metal-binding</keyword>
<evidence type="ECO:0000256" key="4">
    <source>
        <dbReference type="ARBA" id="ARBA00022692"/>
    </source>
</evidence>
<keyword evidence="6 11" id="KW-0378">Hydrolase</keyword>
<dbReference type="GO" id="GO:0006508">
    <property type="term" value="P:proteolysis"/>
    <property type="evidence" value="ECO:0007669"/>
    <property type="project" value="UniProtKB-KW"/>
</dbReference>
<keyword evidence="2" id="KW-1003">Cell membrane</keyword>
<sequence>MPLVTVAYIISILVLILGLASFLAQEDSGAVTDAATEDASDFGQYALLLLAAPVIIFLTRFYRIAMDKANAVRVGPNQFPEIWTLYQDVAQRMGMENPPRLYVKNGNGVVNAYALSCNARYKYVVIFAEIALLMDRSPETVEFVIAHELSHHRLRHVSLWRLIITFLPNLIPVLGVSTIRAQEYSADRLAHSVCDHHRETISLLMAGPWINHKVNHDELKVQSEDERNEWFIRAANIMSNHAVGVKRYHALQSIDERGYKAHGGMF</sequence>
<evidence type="ECO:0000256" key="2">
    <source>
        <dbReference type="ARBA" id="ARBA00022475"/>
    </source>
</evidence>
<dbReference type="GO" id="GO:0004222">
    <property type="term" value="F:metalloendopeptidase activity"/>
    <property type="evidence" value="ECO:0007669"/>
    <property type="project" value="InterPro"/>
</dbReference>
<evidence type="ECO:0000256" key="7">
    <source>
        <dbReference type="ARBA" id="ARBA00022833"/>
    </source>
</evidence>
<dbReference type="InterPro" id="IPR001915">
    <property type="entry name" value="Peptidase_M48"/>
</dbReference>
<keyword evidence="4 12" id="KW-0812">Transmembrane</keyword>
<feature type="transmembrane region" description="Helical" evidence="12">
    <location>
        <begin position="159"/>
        <end position="179"/>
    </location>
</feature>
<comment type="similarity">
    <text evidence="11">Belongs to the peptidase M48 family.</text>
</comment>
<evidence type="ECO:0000256" key="11">
    <source>
        <dbReference type="RuleBase" id="RU003983"/>
    </source>
</evidence>
<keyword evidence="7 11" id="KW-0862">Zinc</keyword>
<feature type="transmembrane region" description="Helical" evidence="12">
    <location>
        <begin position="7"/>
        <end position="24"/>
    </location>
</feature>
<dbReference type="CDD" id="cd07325">
    <property type="entry name" value="M48_Ste24p_like"/>
    <property type="match status" value="1"/>
</dbReference>
<comment type="subcellular location">
    <subcellularLocation>
        <location evidence="1">Cell membrane</location>
        <topology evidence="1">Multi-pass membrane protein</topology>
    </subcellularLocation>
</comment>
<reference evidence="14 15" key="1">
    <citation type="submission" date="2014-03" db="EMBL/GenBank/DDBJ databases">
        <title>The draft genome sequence of Marivita geojedonensis KCTC 23882.</title>
        <authorList>
            <person name="Lai Q."/>
            <person name="Shao Z."/>
        </authorList>
    </citation>
    <scope>NUCLEOTIDE SEQUENCE [LARGE SCALE GENOMIC DNA]</scope>
    <source>
        <strain evidence="14 15">DPG-138</strain>
    </source>
</reference>
<dbReference type="Gene3D" id="3.30.2010.10">
    <property type="entry name" value="Metalloproteases ('zincins'), catalytic domain"/>
    <property type="match status" value="1"/>
</dbReference>
<evidence type="ECO:0000256" key="8">
    <source>
        <dbReference type="ARBA" id="ARBA00022989"/>
    </source>
</evidence>
<keyword evidence="10 12" id="KW-0472">Membrane</keyword>
<evidence type="ECO:0000256" key="9">
    <source>
        <dbReference type="ARBA" id="ARBA00023049"/>
    </source>
</evidence>
<dbReference type="AlphaFoldDB" id="A0A1X4NNX2"/>
<organism evidence="14 15">
    <name type="scientific">Marivita geojedonensis</name>
    <dbReference type="NCBI Taxonomy" id="1123756"/>
    <lineage>
        <taxon>Bacteria</taxon>
        <taxon>Pseudomonadati</taxon>
        <taxon>Pseudomonadota</taxon>
        <taxon>Alphaproteobacteria</taxon>
        <taxon>Rhodobacterales</taxon>
        <taxon>Roseobacteraceae</taxon>
        <taxon>Marivita</taxon>
    </lineage>
</organism>
<evidence type="ECO:0000259" key="13">
    <source>
        <dbReference type="Pfam" id="PF01435"/>
    </source>
</evidence>
<evidence type="ECO:0000256" key="10">
    <source>
        <dbReference type="ARBA" id="ARBA00023136"/>
    </source>
</evidence>
<comment type="cofactor">
    <cofactor evidence="11">
        <name>Zn(2+)</name>
        <dbReference type="ChEBI" id="CHEBI:29105"/>
    </cofactor>
    <text evidence="11">Binds 1 zinc ion per subunit.</text>
</comment>
<dbReference type="EMBL" id="JFKC01000002">
    <property type="protein sequence ID" value="OSQ52405.1"/>
    <property type="molecule type" value="Genomic_DNA"/>
</dbReference>
<proteinExistence type="inferred from homology"/>
<accession>A0A1X4NNX2</accession>
<keyword evidence="15" id="KW-1185">Reference proteome</keyword>
<dbReference type="STRING" id="1123756.MGEO_03155"/>
<evidence type="ECO:0000313" key="14">
    <source>
        <dbReference type="EMBL" id="OSQ52405.1"/>
    </source>
</evidence>
<evidence type="ECO:0000256" key="3">
    <source>
        <dbReference type="ARBA" id="ARBA00022670"/>
    </source>
</evidence>